<dbReference type="Proteomes" id="UP000326757">
    <property type="component" value="Unassembled WGS sequence"/>
</dbReference>
<comment type="subcellular location">
    <subcellularLocation>
        <location evidence="1 2">Nucleus</location>
    </subcellularLocation>
</comment>
<dbReference type="SUPFAM" id="SSF46689">
    <property type="entry name" value="Homeodomain-like"/>
    <property type="match status" value="1"/>
</dbReference>
<dbReference type="EMBL" id="VIGI01000002">
    <property type="protein sequence ID" value="KAB8303455.1"/>
    <property type="molecule type" value="Genomic_DNA"/>
</dbReference>
<dbReference type="PROSITE" id="PS50071">
    <property type="entry name" value="HOMEOBOX_2"/>
    <property type="match status" value="1"/>
</dbReference>
<dbReference type="InterPro" id="IPR001356">
    <property type="entry name" value="HD"/>
</dbReference>
<feature type="compositionally biased region" description="Polar residues" evidence="4">
    <location>
        <begin position="241"/>
        <end position="281"/>
    </location>
</feature>
<keyword evidence="7" id="KW-1185">Reference proteome</keyword>
<dbReference type="CDD" id="cd00086">
    <property type="entry name" value="homeodomain"/>
    <property type="match status" value="1"/>
</dbReference>
<protein>
    <recommendedName>
        <fullName evidence="5">Homeobox domain-containing protein</fullName>
    </recommendedName>
</protein>
<evidence type="ECO:0000256" key="3">
    <source>
        <dbReference type="SAM" id="Coils"/>
    </source>
</evidence>
<feature type="region of interest" description="Disordered" evidence="4">
    <location>
        <begin position="1"/>
        <end position="26"/>
    </location>
</feature>
<feature type="coiled-coil region" evidence="3">
    <location>
        <begin position="483"/>
        <end position="510"/>
    </location>
</feature>
<keyword evidence="3" id="KW-0175">Coiled coil</keyword>
<feature type="compositionally biased region" description="Basic and acidic residues" evidence="4">
    <location>
        <begin position="403"/>
        <end position="414"/>
    </location>
</feature>
<dbReference type="InterPro" id="IPR009057">
    <property type="entry name" value="Homeodomain-like_sf"/>
</dbReference>
<dbReference type="OrthoDB" id="3552094at2759"/>
<dbReference type="Gene3D" id="1.10.10.60">
    <property type="entry name" value="Homeodomain-like"/>
    <property type="match status" value="2"/>
</dbReference>
<feature type="compositionally biased region" description="Acidic residues" evidence="4">
    <location>
        <begin position="108"/>
        <end position="122"/>
    </location>
</feature>
<evidence type="ECO:0000313" key="7">
    <source>
        <dbReference type="Proteomes" id="UP000326757"/>
    </source>
</evidence>
<feature type="compositionally biased region" description="Polar residues" evidence="4">
    <location>
        <begin position="415"/>
        <end position="446"/>
    </location>
</feature>
<evidence type="ECO:0000256" key="2">
    <source>
        <dbReference type="RuleBase" id="RU000682"/>
    </source>
</evidence>
<keyword evidence="1 2" id="KW-0539">Nucleus</keyword>
<feature type="region of interest" description="Disordered" evidence="4">
    <location>
        <begin position="219"/>
        <end position="285"/>
    </location>
</feature>
<keyword evidence="1 2" id="KW-0371">Homeobox</keyword>
<keyword evidence="1 2" id="KW-0238">DNA-binding</keyword>
<sequence>MMEPVMEPGMRLGMKPEIEPEGEGTKSIRRWTPKEFSKLLEIVGNLRSDQVDSKIGNIRGEFWCRVSDKMKLHGFDRQPAAVATKFSRYKGKLKLKCSEKTSSIWDVNDSDSSEEDDEEEEYNGEKAVGSENWPDNRHKDCAFIPWTAGNTWSEEEDTIAFECIKSQRDRERELKLEPITADQLWHMVSDRLLSRGFYRKYTNVCRYWTTKGREKHNLDARTPSAIEKASRETMQAPKIQLKQTPSKSTTSTNDPPSSILKSSAEKSLQPVSANSEPTLGNEQPLMVSPQQYTILKTQYSKFNHFDNLMMAELVKETGLNREQIKIWYRQQRAIDAKELEMQAKKEPSNPLFDKLQLGDVGLKRSASNICVQNKVEEKPAKKFRYSMGSGDLMGNKGASVDMRAQDEASDHRPTESGTTLTSQSGPPASTIQAQLQHPSPNSATQRDATDKQSELAILLAKEHESIQQKILANDEERKRLKLAIATHKERAEAELEAARAKEKELEVQEEIYMNAIKRITKVQNLLDD</sequence>
<evidence type="ECO:0000313" key="6">
    <source>
        <dbReference type="EMBL" id="KAB8303455.1"/>
    </source>
</evidence>
<evidence type="ECO:0000256" key="1">
    <source>
        <dbReference type="PROSITE-ProRule" id="PRU00108"/>
    </source>
</evidence>
<reference evidence="6 7" key="1">
    <citation type="submission" date="2019-06" db="EMBL/GenBank/DDBJ databases">
        <title>Genome Sequence of the Brown Rot Fungal Pathogen Monilinia laxa.</title>
        <authorList>
            <person name="De Miccolis Angelini R.M."/>
            <person name="Landi L."/>
            <person name="Abate D."/>
            <person name="Pollastro S."/>
            <person name="Romanazzi G."/>
            <person name="Faretra F."/>
        </authorList>
    </citation>
    <scope>NUCLEOTIDE SEQUENCE [LARGE SCALE GENOMIC DNA]</scope>
    <source>
        <strain evidence="6 7">Mlax316</strain>
    </source>
</reference>
<comment type="caution">
    <text evidence="6">The sequence shown here is derived from an EMBL/GenBank/DDBJ whole genome shotgun (WGS) entry which is preliminary data.</text>
</comment>
<organism evidence="6 7">
    <name type="scientific">Monilinia laxa</name>
    <name type="common">Brown rot fungus</name>
    <name type="synonym">Sclerotinia laxa</name>
    <dbReference type="NCBI Taxonomy" id="61186"/>
    <lineage>
        <taxon>Eukaryota</taxon>
        <taxon>Fungi</taxon>
        <taxon>Dikarya</taxon>
        <taxon>Ascomycota</taxon>
        <taxon>Pezizomycotina</taxon>
        <taxon>Leotiomycetes</taxon>
        <taxon>Helotiales</taxon>
        <taxon>Sclerotiniaceae</taxon>
        <taxon>Monilinia</taxon>
    </lineage>
</organism>
<proteinExistence type="predicted"/>
<feature type="region of interest" description="Disordered" evidence="4">
    <location>
        <begin position="402"/>
        <end position="451"/>
    </location>
</feature>
<dbReference type="AlphaFoldDB" id="A0A5N6KID8"/>
<dbReference type="GO" id="GO:0005634">
    <property type="term" value="C:nucleus"/>
    <property type="evidence" value="ECO:0007669"/>
    <property type="project" value="UniProtKB-SubCell"/>
</dbReference>
<evidence type="ECO:0000259" key="5">
    <source>
        <dbReference type="PROSITE" id="PS50071"/>
    </source>
</evidence>
<accession>A0A5N6KID8</accession>
<feature type="compositionally biased region" description="Basic and acidic residues" evidence="4">
    <location>
        <begin position="14"/>
        <end position="26"/>
    </location>
</feature>
<dbReference type="GO" id="GO:0003677">
    <property type="term" value="F:DNA binding"/>
    <property type="evidence" value="ECO:0007669"/>
    <property type="project" value="UniProtKB-UniRule"/>
</dbReference>
<dbReference type="Pfam" id="PF00046">
    <property type="entry name" value="Homeodomain"/>
    <property type="match status" value="1"/>
</dbReference>
<feature type="domain" description="Homeobox" evidence="5">
    <location>
        <begin position="287"/>
        <end position="338"/>
    </location>
</feature>
<feature type="DNA-binding region" description="Homeobox" evidence="1">
    <location>
        <begin position="289"/>
        <end position="339"/>
    </location>
</feature>
<evidence type="ECO:0000256" key="4">
    <source>
        <dbReference type="SAM" id="MobiDB-lite"/>
    </source>
</evidence>
<gene>
    <name evidence="6" type="ORF">EYC80_004877</name>
</gene>
<name>A0A5N6KID8_MONLA</name>
<feature type="region of interest" description="Disordered" evidence="4">
    <location>
        <begin position="105"/>
        <end position="133"/>
    </location>
</feature>